<reference evidence="12" key="3">
    <citation type="submission" date="2018-08" db="EMBL/GenBank/DDBJ databases">
        <title>Streptococcus chenjunshii sp. nov., isolated from stools sample of the Tibetan antelope in the Qinghai-Tibet plateau, China.</title>
        <authorList>
            <person name="Tian Z."/>
        </authorList>
    </citation>
    <scope>NUCLEOTIDE SEQUENCE [LARGE SCALE GENOMIC DNA]</scope>
    <source>
        <strain evidence="12">Z15</strain>
    </source>
</reference>
<reference evidence="9" key="4">
    <citation type="journal article" date="2019" name="Int. J. Syst. Evol. Microbiol.">
        <title>Streptococcus chenjunshii sp. nov. isolated from feces of Tibetan antelopes.</title>
        <authorList>
            <person name="Tian Z."/>
            <person name="Lu S."/>
            <person name="Jin D."/>
            <person name="Yang J."/>
            <person name="Pu J."/>
            <person name="Lai X.H."/>
            <person name="Bai X.N."/>
            <person name="Wu X.M."/>
            <person name="Li J."/>
            <person name="Wang S."/>
            <person name="Xu J."/>
        </authorList>
    </citation>
    <scope>NUCLEOTIDE SEQUENCE</scope>
    <source>
        <strain evidence="9">Z15</strain>
    </source>
</reference>
<evidence type="ECO:0000256" key="8">
    <source>
        <dbReference type="SAM" id="Phobius"/>
    </source>
</evidence>
<evidence type="ECO:0000313" key="12">
    <source>
        <dbReference type="Proteomes" id="UP000246115"/>
    </source>
</evidence>
<keyword evidence="14" id="KW-1185">Reference proteome</keyword>
<proteinExistence type="inferred from homology"/>
<feature type="transmembrane region" description="Helical" evidence="8">
    <location>
        <begin position="136"/>
        <end position="161"/>
    </location>
</feature>
<evidence type="ECO:0000256" key="7">
    <source>
        <dbReference type="ARBA" id="ARBA00023136"/>
    </source>
</evidence>
<evidence type="ECO:0000256" key="5">
    <source>
        <dbReference type="ARBA" id="ARBA00022692"/>
    </source>
</evidence>
<dbReference type="EMBL" id="QVQY01000003">
    <property type="protein sequence ID" value="RFU51721.1"/>
    <property type="molecule type" value="Genomic_DNA"/>
</dbReference>
<organism evidence="11 13">
    <name type="scientific">Streptococcus chenjunshii</name>
    <dbReference type="NCBI Taxonomy" id="2173853"/>
    <lineage>
        <taxon>Bacteria</taxon>
        <taxon>Bacillati</taxon>
        <taxon>Bacillota</taxon>
        <taxon>Bacilli</taxon>
        <taxon>Lactobacillales</taxon>
        <taxon>Streptococcaceae</taxon>
        <taxon>Streptococcus</taxon>
    </lineage>
</organism>
<evidence type="ECO:0000313" key="10">
    <source>
        <dbReference type="EMBL" id="RFU51721.1"/>
    </source>
</evidence>
<feature type="transmembrane region" description="Helical" evidence="8">
    <location>
        <begin position="173"/>
        <end position="198"/>
    </location>
</feature>
<keyword evidence="3" id="KW-0813">Transport</keyword>
<dbReference type="EMBL" id="CP031733">
    <property type="protein sequence ID" value="AXQ78686.1"/>
    <property type="molecule type" value="Genomic_DNA"/>
</dbReference>
<dbReference type="GO" id="GO:0005886">
    <property type="term" value="C:plasma membrane"/>
    <property type="evidence" value="ECO:0007669"/>
    <property type="project" value="UniProtKB-SubCell"/>
</dbReference>
<keyword evidence="6 8" id="KW-1133">Transmembrane helix</keyword>
<accession>A0A346NCE1</accession>
<feature type="transmembrane region" description="Helical" evidence="8">
    <location>
        <begin position="270"/>
        <end position="290"/>
    </location>
</feature>
<dbReference type="OrthoDB" id="9796260at2"/>
<feature type="transmembrane region" description="Helical" evidence="8">
    <location>
        <begin position="296"/>
        <end position="317"/>
    </location>
</feature>
<feature type="transmembrane region" description="Helical" evidence="8">
    <location>
        <begin position="48"/>
        <end position="68"/>
    </location>
</feature>
<evidence type="ECO:0000313" key="11">
    <source>
        <dbReference type="EMBL" id="RFU54042.1"/>
    </source>
</evidence>
<dbReference type="SUPFAM" id="SSF81345">
    <property type="entry name" value="ABC transporter involved in vitamin B12 uptake, BtuC"/>
    <property type="match status" value="1"/>
</dbReference>
<dbReference type="PANTHER" id="PTHR30472:SF19">
    <property type="entry name" value="PETROBACTIN IMPORT SYSTEM PERMEASE PROTEIN YCLO"/>
    <property type="match status" value="1"/>
</dbReference>
<dbReference type="GO" id="GO:0033214">
    <property type="term" value="P:siderophore-iron import into cell"/>
    <property type="evidence" value="ECO:0007669"/>
    <property type="project" value="TreeGrafter"/>
</dbReference>
<reference evidence="11 13" key="2">
    <citation type="submission" date="2018-08" db="EMBL/GenBank/DDBJ databases">
        <title>Draft genome of Streptococcus sp. nov. Z1.</title>
        <authorList>
            <person name="Tian Z."/>
        </authorList>
    </citation>
    <scope>NUCLEOTIDE SEQUENCE [LARGE SCALE GENOMIC DNA]</scope>
    <source>
        <strain evidence="11">Z1</strain>
        <strain evidence="13">Z1(2018)</strain>
    </source>
</reference>
<evidence type="ECO:0000256" key="3">
    <source>
        <dbReference type="ARBA" id="ARBA00022448"/>
    </source>
</evidence>
<name>A0A372KP41_9STRE</name>
<evidence type="ECO:0000256" key="1">
    <source>
        <dbReference type="ARBA" id="ARBA00004651"/>
    </source>
</evidence>
<dbReference type="Proteomes" id="UP000264056">
    <property type="component" value="Unassembled WGS sequence"/>
</dbReference>
<accession>A0A372KP41</accession>
<keyword evidence="5 8" id="KW-0812">Transmembrane</keyword>
<dbReference type="Pfam" id="PF01032">
    <property type="entry name" value="FecCD"/>
    <property type="match status" value="1"/>
</dbReference>
<dbReference type="RefSeq" id="WP_116877138.1">
    <property type="nucleotide sequence ID" value="NZ_CP031733.1"/>
</dbReference>
<feature type="transmembrane region" description="Helical" evidence="8">
    <location>
        <begin position="110"/>
        <end position="129"/>
    </location>
</feature>
<dbReference type="AlphaFoldDB" id="A0A372KP41"/>
<dbReference type="InterPro" id="IPR037294">
    <property type="entry name" value="ABC_BtuC-like"/>
</dbReference>
<dbReference type="Proteomes" id="UP000262901">
    <property type="component" value="Unassembled WGS sequence"/>
</dbReference>
<evidence type="ECO:0000256" key="6">
    <source>
        <dbReference type="ARBA" id="ARBA00022989"/>
    </source>
</evidence>
<evidence type="ECO:0000256" key="2">
    <source>
        <dbReference type="ARBA" id="ARBA00007935"/>
    </source>
</evidence>
<comment type="subcellular location">
    <subcellularLocation>
        <location evidence="1">Cell membrane</location>
        <topology evidence="1">Multi-pass membrane protein</topology>
    </subcellularLocation>
</comment>
<sequence>MSRKNRKLLCALIGCSLVLILIFMTDGIQMDINVFLLQYLIKTRYQKLLALLLTALCIAVSTVIFQTITDNRILTPSIIGLDNLYVLIQTVLLYSLGAQKMMKISATGNYWLSLVLMLGFSYLLFRILFRYQHYSLYFILLIGTILSTLFASLSSFLQMIIDPNDYLILQSSLFASFNAINTDILLLASLLVFFALLIHYPYFKYLDVLLLGREKALNLGIPYNQVVVRLFLLVSLLVSVSTSLVGPITFLGLLLANLAYQMFKTYKHSILLPGAVLLGTLALIGGQYLVQNVFSLNVQLSVILNFLGGLYFIIILLKEGRRL</sequence>
<dbReference type="GO" id="GO:0022857">
    <property type="term" value="F:transmembrane transporter activity"/>
    <property type="evidence" value="ECO:0007669"/>
    <property type="project" value="InterPro"/>
</dbReference>
<evidence type="ECO:0000313" key="9">
    <source>
        <dbReference type="EMBL" id="AXQ78686.1"/>
    </source>
</evidence>
<dbReference type="Gene3D" id="1.10.3470.10">
    <property type="entry name" value="ABC transporter involved in vitamin B12 uptake, BtuC"/>
    <property type="match status" value="1"/>
</dbReference>
<evidence type="ECO:0000313" key="13">
    <source>
        <dbReference type="Proteomes" id="UP000262901"/>
    </source>
</evidence>
<feature type="transmembrane region" description="Helical" evidence="8">
    <location>
        <begin position="244"/>
        <end position="263"/>
    </location>
</feature>
<evidence type="ECO:0000256" key="4">
    <source>
        <dbReference type="ARBA" id="ARBA00022475"/>
    </source>
</evidence>
<dbReference type="EMBL" id="QVQZ01000001">
    <property type="protein sequence ID" value="RFU54042.1"/>
    <property type="molecule type" value="Genomic_DNA"/>
</dbReference>
<dbReference type="PANTHER" id="PTHR30472">
    <property type="entry name" value="FERRIC ENTEROBACTIN TRANSPORT SYSTEM PERMEASE PROTEIN"/>
    <property type="match status" value="1"/>
</dbReference>
<protein>
    <submittedName>
        <fullName evidence="11">Iron ABC transporter permease</fullName>
    </submittedName>
</protein>
<dbReference type="KEGG" id="schj:DDV21_006140"/>
<keyword evidence="4" id="KW-1003">Cell membrane</keyword>
<comment type="similarity">
    <text evidence="2">Belongs to the binding-protein-dependent transport system permease family. FecCD subfamily.</text>
</comment>
<dbReference type="Proteomes" id="UP000246115">
    <property type="component" value="Chromosome"/>
</dbReference>
<keyword evidence="7 8" id="KW-0472">Membrane</keyword>
<gene>
    <name evidence="9" type="ORF">DDV21_006140</name>
    <name evidence="10" type="ORF">DDV22_02400</name>
    <name evidence="11" type="ORF">DDV23_00460</name>
</gene>
<reference evidence="10 14" key="1">
    <citation type="submission" date="2018-08" db="EMBL/GenBank/DDBJ databases">
        <title>Draft genome of Streptococcus sp .nov. Z2.</title>
        <authorList>
            <person name="Tian Z."/>
        </authorList>
    </citation>
    <scope>NUCLEOTIDE SEQUENCE [LARGE SCALE GENOMIC DNA]</scope>
    <source>
        <strain evidence="10 14">Z2</strain>
    </source>
</reference>
<dbReference type="InterPro" id="IPR000522">
    <property type="entry name" value="ABC_transptr_permease_BtuC"/>
</dbReference>
<evidence type="ECO:0000313" key="14">
    <source>
        <dbReference type="Proteomes" id="UP000264056"/>
    </source>
</evidence>